<organism evidence="1 2">
    <name type="scientific">Methylobacterium tarhaniae</name>
    <dbReference type="NCBI Taxonomy" id="1187852"/>
    <lineage>
        <taxon>Bacteria</taxon>
        <taxon>Pseudomonadati</taxon>
        <taxon>Pseudomonadota</taxon>
        <taxon>Alphaproteobacteria</taxon>
        <taxon>Hyphomicrobiales</taxon>
        <taxon>Methylobacteriaceae</taxon>
        <taxon>Methylobacterium</taxon>
    </lineage>
</organism>
<name>A0A0J6TC00_9HYPH</name>
<accession>A0A0J6TC00</accession>
<keyword evidence="2" id="KW-1185">Reference proteome</keyword>
<dbReference type="RefSeq" id="WP_048450604.1">
    <property type="nucleotide sequence ID" value="NZ_JBNNPJ010000220.1"/>
</dbReference>
<evidence type="ECO:0000313" key="1">
    <source>
        <dbReference type="EMBL" id="KMO43138.1"/>
    </source>
</evidence>
<dbReference type="OrthoDB" id="8420639at2"/>
<dbReference type="Proteomes" id="UP000036449">
    <property type="component" value="Unassembled WGS sequence"/>
</dbReference>
<protein>
    <submittedName>
        <fullName evidence="1">Uncharacterized protein</fullName>
    </submittedName>
</protein>
<dbReference type="PATRIC" id="fig|1187852.3.peg.5571"/>
<sequence>MTGEELHALGTRVWGHGYQARIAAGLKVDVRTVRRWTKGESPVPAGAAAEVRALVAEEDERRRLESEAYAFAAPRVDAILAEALAYRPADVLAGIVARATEHMRDGAGPVAATETLRGAIKALRAEGDA</sequence>
<gene>
    <name evidence="1" type="ORF">VQ03_09335</name>
</gene>
<dbReference type="AlphaFoldDB" id="A0A0J6TC00"/>
<dbReference type="EMBL" id="LABZ01000057">
    <property type="protein sequence ID" value="KMO43138.1"/>
    <property type="molecule type" value="Genomic_DNA"/>
</dbReference>
<reference evidence="1 2" key="1">
    <citation type="submission" date="2015-03" db="EMBL/GenBank/DDBJ databases">
        <title>Genome sequencing of Methylobacterium tarhaniae DSM 25844.</title>
        <authorList>
            <person name="Chaudhry V."/>
            <person name="Patil P.B."/>
        </authorList>
    </citation>
    <scope>NUCLEOTIDE SEQUENCE [LARGE SCALE GENOMIC DNA]</scope>
    <source>
        <strain evidence="1 2">DSM 25844</strain>
    </source>
</reference>
<comment type="caution">
    <text evidence="1">The sequence shown here is derived from an EMBL/GenBank/DDBJ whole genome shotgun (WGS) entry which is preliminary data.</text>
</comment>
<proteinExistence type="predicted"/>
<evidence type="ECO:0000313" key="2">
    <source>
        <dbReference type="Proteomes" id="UP000036449"/>
    </source>
</evidence>